<name>A0AAF0EQ04_9BASI</name>
<dbReference type="Pfam" id="PF10294">
    <property type="entry name" value="Methyltransf_16"/>
    <property type="match status" value="1"/>
</dbReference>
<sequence length="304" mass="32429">MRVGPNFPPALAIAPSAPGACVAGGEPWRSDSAADIETYGIAGRIWCVLTDREAAFLLLGYLVHSPPAPFNPPCSVYASRATIVELGAGVGTAGLAVAAQLGPGSTVVLTDLDEVCPLLERNAAALGNPSRAAVRALPWGDHSAAQRVTAEFGPITHVLCSDLVYFPELLAPLLRSLLDLTEHGTQEVIVGYKIRSLVKEQPFWLAFGTWFEFEPVDVLHAGKEWIPYGSRTSHVLAGGGDDAPAEDDYFVFVAHRRRSTLGDAPPRSDAELLLGRRIRDGQLVDADVGADTFELLLLGRSMPL</sequence>
<dbReference type="SUPFAM" id="SSF53335">
    <property type="entry name" value="S-adenosyl-L-methionine-dependent methyltransferases"/>
    <property type="match status" value="1"/>
</dbReference>
<evidence type="ECO:0000313" key="1">
    <source>
        <dbReference type="EMBL" id="WFD34461.1"/>
    </source>
</evidence>
<dbReference type="Gene3D" id="3.40.50.150">
    <property type="entry name" value="Vaccinia Virus protein VP39"/>
    <property type="match status" value="1"/>
</dbReference>
<keyword evidence="2" id="KW-1185">Reference proteome</keyword>
<proteinExistence type="predicted"/>
<reference evidence="1" key="1">
    <citation type="submission" date="2023-03" db="EMBL/GenBank/DDBJ databases">
        <title>Mating type loci evolution in Malassezia.</title>
        <authorList>
            <person name="Coelho M.A."/>
        </authorList>
    </citation>
    <scope>NUCLEOTIDE SEQUENCE</scope>
    <source>
        <strain evidence="1">CBS 11721</strain>
    </source>
</reference>
<dbReference type="GO" id="GO:0005829">
    <property type="term" value="C:cytosol"/>
    <property type="evidence" value="ECO:0007669"/>
    <property type="project" value="TreeGrafter"/>
</dbReference>
<dbReference type="InterPro" id="IPR019410">
    <property type="entry name" value="Methyltransf_16"/>
</dbReference>
<dbReference type="AlphaFoldDB" id="A0AAF0EQ04"/>
<protein>
    <recommendedName>
        <fullName evidence="3">Protein N-lysine methyltransferase METTL21A</fullName>
    </recommendedName>
</protein>
<gene>
    <name evidence="1" type="ORF">MCUN1_001302</name>
</gene>
<evidence type="ECO:0008006" key="3">
    <source>
        <dbReference type="Google" id="ProtNLM"/>
    </source>
</evidence>
<organism evidence="1 2">
    <name type="scientific">Malassezia cuniculi</name>
    <dbReference type="NCBI Taxonomy" id="948313"/>
    <lineage>
        <taxon>Eukaryota</taxon>
        <taxon>Fungi</taxon>
        <taxon>Dikarya</taxon>
        <taxon>Basidiomycota</taxon>
        <taxon>Ustilaginomycotina</taxon>
        <taxon>Malasseziomycetes</taxon>
        <taxon>Malasseziales</taxon>
        <taxon>Malasseziaceae</taxon>
        <taxon>Malassezia</taxon>
    </lineage>
</organism>
<dbReference type="PANTHER" id="PTHR14614">
    <property type="entry name" value="HEPATOCELLULAR CARCINOMA-ASSOCIATED ANTIGEN"/>
    <property type="match status" value="1"/>
</dbReference>
<dbReference type="Proteomes" id="UP001219933">
    <property type="component" value="Chromosome 2"/>
</dbReference>
<accession>A0AAF0EQ04</accession>
<dbReference type="EMBL" id="CP119878">
    <property type="protein sequence ID" value="WFD34461.1"/>
    <property type="molecule type" value="Genomic_DNA"/>
</dbReference>
<dbReference type="InterPro" id="IPR029063">
    <property type="entry name" value="SAM-dependent_MTases_sf"/>
</dbReference>
<evidence type="ECO:0000313" key="2">
    <source>
        <dbReference type="Proteomes" id="UP001219933"/>
    </source>
</evidence>
<dbReference type="GO" id="GO:0032991">
    <property type="term" value="C:protein-containing complex"/>
    <property type="evidence" value="ECO:0007669"/>
    <property type="project" value="TreeGrafter"/>
</dbReference>
<dbReference type="PANTHER" id="PTHR14614:SF161">
    <property type="match status" value="1"/>
</dbReference>
<dbReference type="GO" id="GO:0008757">
    <property type="term" value="F:S-adenosylmethionine-dependent methyltransferase activity"/>
    <property type="evidence" value="ECO:0007669"/>
    <property type="project" value="UniProtKB-ARBA"/>
</dbReference>